<dbReference type="Proteomes" id="UP000006039">
    <property type="component" value="Unassembled WGS sequence"/>
</dbReference>
<dbReference type="EnsemblFungi" id="EJT81472">
    <property type="protein sequence ID" value="EJT81472"/>
    <property type="gene ID" value="GGTG_01450"/>
</dbReference>
<feature type="region of interest" description="Disordered" evidence="1">
    <location>
        <begin position="347"/>
        <end position="373"/>
    </location>
</feature>
<dbReference type="AlphaFoldDB" id="J3NJM0"/>
<evidence type="ECO:0000313" key="2">
    <source>
        <dbReference type="EMBL" id="EJT81472.1"/>
    </source>
</evidence>
<evidence type="ECO:0000256" key="1">
    <source>
        <dbReference type="SAM" id="MobiDB-lite"/>
    </source>
</evidence>
<feature type="region of interest" description="Disordered" evidence="1">
    <location>
        <begin position="204"/>
        <end position="253"/>
    </location>
</feature>
<reference evidence="3" key="5">
    <citation type="submission" date="2018-04" db="UniProtKB">
        <authorList>
            <consortium name="EnsemblFungi"/>
        </authorList>
    </citation>
    <scope>IDENTIFICATION</scope>
    <source>
        <strain evidence="3">R3-111a-1</strain>
    </source>
</reference>
<dbReference type="GeneID" id="20341908"/>
<name>J3NJM0_GAET3</name>
<evidence type="ECO:0000313" key="3">
    <source>
        <dbReference type="EnsemblFungi" id="EJT81472"/>
    </source>
</evidence>
<feature type="region of interest" description="Disordered" evidence="1">
    <location>
        <begin position="71"/>
        <end position="187"/>
    </location>
</feature>
<reference evidence="2" key="2">
    <citation type="submission" date="2010-07" db="EMBL/GenBank/DDBJ databases">
        <authorList>
            <consortium name="The Broad Institute Genome Sequencing Platform"/>
            <consortium name="Broad Institute Genome Sequencing Center for Infectious Disease"/>
            <person name="Ma L.-J."/>
            <person name="Dead R."/>
            <person name="Young S."/>
            <person name="Zeng Q."/>
            <person name="Koehrsen M."/>
            <person name="Alvarado L."/>
            <person name="Berlin A."/>
            <person name="Chapman S.B."/>
            <person name="Chen Z."/>
            <person name="Freedman E."/>
            <person name="Gellesch M."/>
            <person name="Goldberg J."/>
            <person name="Griggs A."/>
            <person name="Gujja S."/>
            <person name="Heilman E.R."/>
            <person name="Heiman D."/>
            <person name="Hepburn T."/>
            <person name="Howarth C."/>
            <person name="Jen D."/>
            <person name="Larson L."/>
            <person name="Mehta T."/>
            <person name="Neiman D."/>
            <person name="Pearson M."/>
            <person name="Roberts A."/>
            <person name="Saif S."/>
            <person name="Shea T."/>
            <person name="Shenoy N."/>
            <person name="Sisk P."/>
            <person name="Stolte C."/>
            <person name="Sykes S."/>
            <person name="Walk T."/>
            <person name="White J."/>
            <person name="Yandava C."/>
            <person name="Haas B."/>
            <person name="Nusbaum C."/>
            <person name="Birren B."/>
        </authorList>
    </citation>
    <scope>NUCLEOTIDE SEQUENCE</scope>
    <source>
        <strain evidence="2">R3-111a-1</strain>
    </source>
</reference>
<dbReference type="HOGENOM" id="CLU_586648_0_0_1"/>
<reference evidence="2" key="3">
    <citation type="submission" date="2010-09" db="EMBL/GenBank/DDBJ databases">
        <title>Annotation of Gaeumannomyces graminis var. tritici R3-111a-1.</title>
        <authorList>
            <consortium name="The Broad Institute Genome Sequencing Platform"/>
            <person name="Ma L.-J."/>
            <person name="Dead R."/>
            <person name="Young S.K."/>
            <person name="Zeng Q."/>
            <person name="Gargeya S."/>
            <person name="Fitzgerald M."/>
            <person name="Haas B."/>
            <person name="Abouelleil A."/>
            <person name="Alvarado L."/>
            <person name="Arachchi H.M."/>
            <person name="Berlin A."/>
            <person name="Brown A."/>
            <person name="Chapman S.B."/>
            <person name="Chen Z."/>
            <person name="Dunbar C."/>
            <person name="Freedman E."/>
            <person name="Gearin G."/>
            <person name="Gellesch M."/>
            <person name="Goldberg J."/>
            <person name="Griggs A."/>
            <person name="Gujja S."/>
            <person name="Heiman D."/>
            <person name="Howarth C."/>
            <person name="Larson L."/>
            <person name="Lui A."/>
            <person name="MacDonald P.J.P."/>
            <person name="Mehta T."/>
            <person name="Montmayeur A."/>
            <person name="Murphy C."/>
            <person name="Neiman D."/>
            <person name="Pearson M."/>
            <person name="Priest M."/>
            <person name="Roberts A."/>
            <person name="Saif S."/>
            <person name="Shea T."/>
            <person name="Shenoy N."/>
            <person name="Sisk P."/>
            <person name="Stolte C."/>
            <person name="Sykes S."/>
            <person name="Yandava C."/>
            <person name="Wortman J."/>
            <person name="Nusbaum C."/>
            <person name="Birren B."/>
        </authorList>
    </citation>
    <scope>NUCLEOTIDE SEQUENCE</scope>
    <source>
        <strain evidence="2">R3-111a-1</strain>
    </source>
</reference>
<sequence length="466" mass="50944">MCHYTWSGCYRCGTRLQPQARKLQICDDIRLRQSSLLVLLCCVVPPTRCRGEPPDRYVDPKPDRVCRRCAAGPDNDAIPPPPYPAMTYAPADRRVPGPDAAGYRTHERVPEPDRRERTEGDKEERERRRKLQKRKDKHRAKTFDKLNGGPDNGPQSPCRPARKKRGRPADKGNASSSTTPPRRFSVGEHTQEYYDTMHEAYRARGAPSRTPSGGGGGGSSGQDPESSATAAAAAAARSRSTEVKDSPPPLNLGATRYTAERRNAHLDHAHVLAAEHVSAARAGRPQRPARAVLRQMTTTAAAAAAATTTTTPGRYEFPPLATVVSSRPVRIVSPLHVERSMRALLEGDPATPKEERVDEGPRGTTTTVAGPSRIPCPPTPVAAPRREAGMRRRFGSFGGSRVPRCAAWLADDECLVMCSPGNCRHSEARRRDWLGRNIARSAPSEASSDISFVCKTSAKIECKREC</sequence>
<feature type="compositionally biased region" description="Basic and acidic residues" evidence="1">
    <location>
        <begin position="351"/>
        <end position="361"/>
    </location>
</feature>
<gene>
    <name evidence="3" type="primary">20341908</name>
    <name evidence="2" type="ORF">GGTG_01450</name>
</gene>
<organism evidence="2">
    <name type="scientific">Gaeumannomyces tritici (strain R3-111a-1)</name>
    <name type="common">Wheat and barley take-all root rot fungus</name>
    <name type="synonym">Gaeumannomyces graminis var. tritici</name>
    <dbReference type="NCBI Taxonomy" id="644352"/>
    <lineage>
        <taxon>Eukaryota</taxon>
        <taxon>Fungi</taxon>
        <taxon>Dikarya</taxon>
        <taxon>Ascomycota</taxon>
        <taxon>Pezizomycotina</taxon>
        <taxon>Sordariomycetes</taxon>
        <taxon>Sordariomycetidae</taxon>
        <taxon>Magnaporthales</taxon>
        <taxon>Magnaporthaceae</taxon>
        <taxon>Gaeumannomyces</taxon>
    </lineage>
</organism>
<keyword evidence="4" id="KW-1185">Reference proteome</keyword>
<feature type="compositionally biased region" description="Basic residues" evidence="1">
    <location>
        <begin position="127"/>
        <end position="140"/>
    </location>
</feature>
<reference evidence="4" key="1">
    <citation type="submission" date="2010-07" db="EMBL/GenBank/DDBJ databases">
        <title>The genome sequence of Gaeumannomyces graminis var. tritici strain R3-111a-1.</title>
        <authorList>
            <consortium name="The Broad Institute Genome Sequencing Platform"/>
            <person name="Ma L.-J."/>
            <person name="Dead R."/>
            <person name="Young S."/>
            <person name="Zeng Q."/>
            <person name="Koehrsen M."/>
            <person name="Alvarado L."/>
            <person name="Berlin A."/>
            <person name="Chapman S.B."/>
            <person name="Chen Z."/>
            <person name="Freedman E."/>
            <person name="Gellesch M."/>
            <person name="Goldberg J."/>
            <person name="Griggs A."/>
            <person name="Gujja S."/>
            <person name="Heilman E.R."/>
            <person name="Heiman D."/>
            <person name="Hepburn T."/>
            <person name="Howarth C."/>
            <person name="Jen D."/>
            <person name="Larson L."/>
            <person name="Mehta T."/>
            <person name="Neiman D."/>
            <person name="Pearson M."/>
            <person name="Roberts A."/>
            <person name="Saif S."/>
            <person name="Shea T."/>
            <person name="Shenoy N."/>
            <person name="Sisk P."/>
            <person name="Stolte C."/>
            <person name="Sykes S."/>
            <person name="Walk T."/>
            <person name="White J."/>
            <person name="Yandava C."/>
            <person name="Haas B."/>
            <person name="Nusbaum C."/>
            <person name="Birren B."/>
        </authorList>
    </citation>
    <scope>NUCLEOTIDE SEQUENCE [LARGE SCALE GENOMIC DNA]</scope>
    <source>
        <strain evidence="4">R3-111a-1</strain>
    </source>
</reference>
<dbReference type="VEuPathDB" id="FungiDB:GGTG_01450"/>
<protein>
    <submittedName>
        <fullName evidence="2 3">Uncharacterized protein</fullName>
    </submittedName>
</protein>
<proteinExistence type="predicted"/>
<dbReference type="RefSeq" id="XP_009217481.1">
    <property type="nucleotide sequence ID" value="XM_009219217.1"/>
</dbReference>
<feature type="compositionally biased region" description="Basic and acidic residues" evidence="1">
    <location>
        <begin position="104"/>
        <end position="126"/>
    </location>
</feature>
<evidence type="ECO:0000313" key="4">
    <source>
        <dbReference type="Proteomes" id="UP000006039"/>
    </source>
</evidence>
<reference evidence="3" key="4">
    <citation type="journal article" date="2015" name="G3 (Bethesda)">
        <title>Genome sequences of three phytopathogenic species of the Magnaporthaceae family of fungi.</title>
        <authorList>
            <person name="Okagaki L.H."/>
            <person name="Nunes C.C."/>
            <person name="Sailsbery J."/>
            <person name="Clay B."/>
            <person name="Brown D."/>
            <person name="John T."/>
            <person name="Oh Y."/>
            <person name="Young N."/>
            <person name="Fitzgerald M."/>
            <person name="Haas B.J."/>
            <person name="Zeng Q."/>
            <person name="Young S."/>
            <person name="Adiconis X."/>
            <person name="Fan L."/>
            <person name="Levin J.Z."/>
            <person name="Mitchell T.K."/>
            <person name="Okubara P.A."/>
            <person name="Farman M.L."/>
            <person name="Kohn L.M."/>
            <person name="Birren B."/>
            <person name="Ma L.-J."/>
            <person name="Dean R.A."/>
        </authorList>
    </citation>
    <scope>NUCLEOTIDE SEQUENCE</scope>
    <source>
        <strain evidence="3">R3-111a-1</strain>
    </source>
</reference>
<accession>J3NJM0</accession>
<feature type="compositionally biased region" description="Low complexity" evidence="1">
    <location>
        <begin position="226"/>
        <end position="238"/>
    </location>
</feature>
<dbReference type="EMBL" id="GL385395">
    <property type="protein sequence ID" value="EJT81472.1"/>
    <property type="molecule type" value="Genomic_DNA"/>
</dbReference>